<proteinExistence type="predicted"/>
<gene>
    <name evidence="3" type="ORF">GCM10009742_43090</name>
</gene>
<name>A0ABN2DZQ5_9ACTN</name>
<dbReference type="Pfam" id="PF18013">
    <property type="entry name" value="Phage_lysozyme2"/>
    <property type="match status" value="1"/>
</dbReference>
<evidence type="ECO:0000259" key="1">
    <source>
        <dbReference type="Pfam" id="PF01551"/>
    </source>
</evidence>
<protein>
    <recommendedName>
        <fullName evidence="5">Peptidase M23-like protein</fullName>
    </recommendedName>
</protein>
<dbReference type="InterPro" id="IPR011055">
    <property type="entry name" value="Dup_hybrid_motif"/>
</dbReference>
<dbReference type="RefSeq" id="WP_344194017.1">
    <property type="nucleotide sequence ID" value="NZ_BAAAND010000007.1"/>
</dbReference>
<dbReference type="EMBL" id="BAAAND010000007">
    <property type="protein sequence ID" value="GAA1591712.1"/>
    <property type="molecule type" value="Genomic_DNA"/>
</dbReference>
<feature type="domain" description="Phage tail lysozyme" evidence="2">
    <location>
        <begin position="206"/>
        <end position="361"/>
    </location>
</feature>
<dbReference type="Pfam" id="PF01551">
    <property type="entry name" value="Peptidase_M23"/>
    <property type="match status" value="1"/>
</dbReference>
<comment type="caution">
    <text evidence="3">The sequence shown here is derived from an EMBL/GenBank/DDBJ whole genome shotgun (WGS) entry which is preliminary data.</text>
</comment>
<dbReference type="InterPro" id="IPR016047">
    <property type="entry name" value="M23ase_b-sheet_dom"/>
</dbReference>
<sequence>MEGAKKLVPLVGGLLLLPFALGVVIVMLLSSLMGMDTQAAACAMSPANSGADQATFAWPTDKHEISQDWGVDPNAGTSHSGMDFDVSEGSKVYAAANGTVVSTSNNEIVIKHEQEVQTHYRYIKDFLVHAGDTVKRGQQIATSGSGNEDPPGLSGEHLHFEVWIDKESNGHLVNTQMKDNPFVVQDSGDSGGSCSCPTSSLTGNNNVQMVFNYFVANGYSKEQAAGVIGNMQTESYVEPTMLQGGKPGDVTHVADALKQSNLGWGIVQWTPSTKMINPSRASGADDKTIESLQFQLDFLRDQLLGKGPDPRKDGGDRLKAAKTVKDATIAFGQGFEGFGGNENLDSDNWRKRIADAQSAFGQYAGIAPAQGAADDTGGGGCGAAAGNGDIVKTALSLAWDTPGHGFDAKPAYPPAEKKYNGSTGEDELTDCGVFVATVMVMSGADPDYARRGTSIQIPYVRNSPKYEVFDNLTNEGQLKPGDIFLIDGHTYLYTGPYKGGDGKTYNAASASLHGHTPEASHVYFDDYRGHYMVARLKKSGA</sequence>
<organism evidence="3 4">
    <name type="scientific">Kribbella karoonensis</name>
    <dbReference type="NCBI Taxonomy" id="324851"/>
    <lineage>
        <taxon>Bacteria</taxon>
        <taxon>Bacillati</taxon>
        <taxon>Actinomycetota</taxon>
        <taxon>Actinomycetes</taxon>
        <taxon>Propionibacteriales</taxon>
        <taxon>Kribbellaceae</taxon>
        <taxon>Kribbella</taxon>
    </lineage>
</organism>
<evidence type="ECO:0000313" key="4">
    <source>
        <dbReference type="Proteomes" id="UP001500190"/>
    </source>
</evidence>
<reference evidence="3 4" key="1">
    <citation type="journal article" date="2019" name="Int. J. Syst. Evol. Microbiol.">
        <title>The Global Catalogue of Microorganisms (GCM) 10K type strain sequencing project: providing services to taxonomists for standard genome sequencing and annotation.</title>
        <authorList>
            <consortium name="The Broad Institute Genomics Platform"/>
            <consortium name="The Broad Institute Genome Sequencing Center for Infectious Disease"/>
            <person name="Wu L."/>
            <person name="Ma J."/>
        </authorList>
    </citation>
    <scope>NUCLEOTIDE SEQUENCE [LARGE SCALE GENOMIC DNA]</scope>
    <source>
        <strain evidence="3 4">JCM 14304</strain>
    </source>
</reference>
<dbReference type="Gene3D" id="1.10.530.10">
    <property type="match status" value="1"/>
</dbReference>
<dbReference type="PANTHER" id="PTHR21666:SF270">
    <property type="entry name" value="MUREIN HYDROLASE ACTIVATOR ENVC"/>
    <property type="match status" value="1"/>
</dbReference>
<dbReference type="CDD" id="cd12797">
    <property type="entry name" value="M23_peptidase"/>
    <property type="match status" value="1"/>
</dbReference>
<dbReference type="InterPro" id="IPR050570">
    <property type="entry name" value="Cell_wall_metabolism_enzyme"/>
</dbReference>
<evidence type="ECO:0008006" key="5">
    <source>
        <dbReference type="Google" id="ProtNLM"/>
    </source>
</evidence>
<feature type="domain" description="M23ase beta-sheet core" evidence="1">
    <location>
        <begin position="78"/>
        <end position="167"/>
    </location>
</feature>
<dbReference type="Gene3D" id="2.70.70.10">
    <property type="entry name" value="Glucose Permease (Domain IIA)"/>
    <property type="match status" value="1"/>
</dbReference>
<evidence type="ECO:0000313" key="3">
    <source>
        <dbReference type="EMBL" id="GAA1591712.1"/>
    </source>
</evidence>
<dbReference type="InterPro" id="IPR041219">
    <property type="entry name" value="Phage_lysozyme2"/>
</dbReference>
<keyword evidence="4" id="KW-1185">Reference proteome</keyword>
<dbReference type="Proteomes" id="UP001500190">
    <property type="component" value="Unassembled WGS sequence"/>
</dbReference>
<evidence type="ECO:0000259" key="2">
    <source>
        <dbReference type="Pfam" id="PF18013"/>
    </source>
</evidence>
<dbReference type="SUPFAM" id="SSF51261">
    <property type="entry name" value="Duplicated hybrid motif"/>
    <property type="match status" value="1"/>
</dbReference>
<accession>A0ABN2DZQ5</accession>
<dbReference type="PANTHER" id="PTHR21666">
    <property type="entry name" value="PEPTIDASE-RELATED"/>
    <property type="match status" value="1"/>
</dbReference>